<evidence type="ECO:0008006" key="4">
    <source>
        <dbReference type="Google" id="ProtNLM"/>
    </source>
</evidence>
<feature type="transmembrane region" description="Helical" evidence="1">
    <location>
        <begin position="204"/>
        <end position="229"/>
    </location>
</feature>
<dbReference type="AlphaFoldDB" id="A0A5C3DS97"/>
<reference evidence="2 3" key="1">
    <citation type="submission" date="2018-03" db="EMBL/GenBank/DDBJ databases">
        <authorList>
            <person name="Guldener U."/>
        </authorList>
    </citation>
    <scope>NUCLEOTIDE SEQUENCE [LARGE SCALE GENOMIC DNA]</scope>
    <source>
        <strain evidence="2 3">NBRC100155</strain>
    </source>
</reference>
<feature type="transmembrane region" description="Helical" evidence="1">
    <location>
        <begin position="249"/>
        <end position="269"/>
    </location>
</feature>
<keyword evidence="1" id="KW-1133">Transmembrane helix</keyword>
<protein>
    <recommendedName>
        <fullName evidence="4">Mitochondrial adapter protein MCP1 transmembrane domain-containing protein</fullName>
    </recommendedName>
</protein>
<proteinExistence type="predicted"/>
<keyword evidence="3" id="KW-1185">Reference proteome</keyword>
<dbReference type="GO" id="GO:0055088">
    <property type="term" value="P:lipid homeostasis"/>
    <property type="evidence" value="ECO:0007669"/>
    <property type="project" value="InterPro"/>
</dbReference>
<sequence>MVTHILGLQLRGSAIVLPSTHRRRAISLLTRLQSASAAALAAFGVVHLSAPLVGLLHVGGDIYDRVDAVSRWMLLGRVAYQSGVGEIVLWASLAAHVVAGVVKRVVTRFTVARSTVEESATSKDLVEAKEQDISVSASIEVPKIKLNIAQKSGYILAPFAIHHAFINRILPSSSKAPISGLSPSELDYSFVSYSLSHPNLGVRIVMAGAYTILIAAFAVHTVYAIPTLLGRFPKSSTADKRRKAKSSRAQVSTSLAVVLLASLAAIVPLRSSYTLAISSALKGRYDAVLRLAFPTRFFFS</sequence>
<organism evidence="2 3">
    <name type="scientific">Ustilago trichophora</name>
    <dbReference type="NCBI Taxonomy" id="86804"/>
    <lineage>
        <taxon>Eukaryota</taxon>
        <taxon>Fungi</taxon>
        <taxon>Dikarya</taxon>
        <taxon>Basidiomycota</taxon>
        <taxon>Ustilaginomycotina</taxon>
        <taxon>Ustilaginomycetes</taxon>
        <taxon>Ustilaginales</taxon>
        <taxon>Ustilaginaceae</taxon>
        <taxon>Ustilago</taxon>
    </lineage>
</organism>
<keyword evidence="1" id="KW-0812">Transmembrane</keyword>
<dbReference type="PANTHER" id="PTHR38409:SF1">
    <property type="entry name" value="MITOCHONDRIAL ADAPTER PROTEIN MCP1"/>
    <property type="match status" value="1"/>
</dbReference>
<gene>
    <name evidence="2" type="ORF">UTRI_00732</name>
</gene>
<dbReference type="Proteomes" id="UP000324022">
    <property type="component" value="Unassembled WGS sequence"/>
</dbReference>
<dbReference type="EMBL" id="OOIN01000002">
    <property type="protein sequence ID" value="SPO21255.1"/>
    <property type="molecule type" value="Genomic_DNA"/>
</dbReference>
<dbReference type="PANTHER" id="PTHR38409">
    <property type="entry name" value="MDM10-COMPLEMENTING PROTEIN 1"/>
    <property type="match status" value="1"/>
</dbReference>
<dbReference type="InterPro" id="IPR039960">
    <property type="entry name" value="MCP1"/>
</dbReference>
<evidence type="ECO:0000313" key="3">
    <source>
        <dbReference type="Proteomes" id="UP000324022"/>
    </source>
</evidence>
<evidence type="ECO:0000256" key="1">
    <source>
        <dbReference type="SAM" id="Phobius"/>
    </source>
</evidence>
<evidence type="ECO:0000313" key="2">
    <source>
        <dbReference type="EMBL" id="SPO21255.1"/>
    </source>
</evidence>
<keyword evidence="1" id="KW-0472">Membrane</keyword>
<dbReference type="OrthoDB" id="10259513at2759"/>
<accession>A0A5C3DS97</accession>
<name>A0A5C3DS97_9BASI</name>